<dbReference type="InterPro" id="IPR021109">
    <property type="entry name" value="Peptidase_aspartic_dom_sf"/>
</dbReference>
<dbReference type="InterPro" id="IPR001969">
    <property type="entry name" value="Aspartic_peptidase_AS"/>
</dbReference>
<dbReference type="SUPFAM" id="SSF50630">
    <property type="entry name" value="Acid proteases"/>
    <property type="match status" value="1"/>
</dbReference>
<dbReference type="PROSITE" id="PS50175">
    <property type="entry name" value="ASP_PROT_RETROV"/>
    <property type="match status" value="1"/>
</dbReference>
<accession>A0A4Z2ICB2</accession>
<keyword evidence="4" id="KW-1185">Reference proteome</keyword>
<dbReference type="GO" id="GO:0004190">
    <property type="term" value="F:aspartic-type endopeptidase activity"/>
    <property type="evidence" value="ECO:0007669"/>
    <property type="project" value="InterPro"/>
</dbReference>
<dbReference type="Pfam" id="PF00077">
    <property type="entry name" value="RVP"/>
    <property type="match status" value="1"/>
</dbReference>
<reference evidence="3 4" key="1">
    <citation type="submission" date="2019-03" db="EMBL/GenBank/DDBJ databases">
        <title>First draft genome of Liparis tanakae, snailfish: a comprehensive survey of snailfish specific genes.</title>
        <authorList>
            <person name="Kim W."/>
            <person name="Song I."/>
            <person name="Jeong J.-H."/>
            <person name="Kim D."/>
            <person name="Kim S."/>
            <person name="Ryu S."/>
            <person name="Song J.Y."/>
            <person name="Lee S.K."/>
        </authorList>
    </citation>
    <scope>NUCLEOTIDE SEQUENCE [LARGE SCALE GENOMIC DNA]</scope>
    <source>
        <tissue evidence="3">Muscle</tissue>
    </source>
</reference>
<dbReference type="OrthoDB" id="8964146at2759"/>
<dbReference type="GO" id="GO:0006508">
    <property type="term" value="P:proteolysis"/>
    <property type="evidence" value="ECO:0007669"/>
    <property type="project" value="InterPro"/>
</dbReference>
<dbReference type="AlphaFoldDB" id="A0A4Z2ICB2"/>
<name>A0A4Z2ICB2_9TELE</name>
<evidence type="ECO:0000313" key="4">
    <source>
        <dbReference type="Proteomes" id="UP000314294"/>
    </source>
</evidence>
<evidence type="ECO:0000256" key="1">
    <source>
        <dbReference type="ARBA" id="ARBA00022801"/>
    </source>
</evidence>
<comment type="caution">
    <text evidence="3">The sequence shown here is derived from an EMBL/GenBank/DDBJ whole genome shotgun (WGS) entry which is preliminary data.</text>
</comment>
<dbReference type="InterPro" id="IPR018061">
    <property type="entry name" value="Retropepsins"/>
</dbReference>
<dbReference type="Gene3D" id="2.40.70.10">
    <property type="entry name" value="Acid Proteases"/>
    <property type="match status" value="1"/>
</dbReference>
<dbReference type="PROSITE" id="PS00141">
    <property type="entry name" value="ASP_PROTEASE"/>
    <property type="match status" value="1"/>
</dbReference>
<evidence type="ECO:0000259" key="2">
    <source>
        <dbReference type="PROSITE" id="PS50175"/>
    </source>
</evidence>
<sequence length="336" mass="35742">MSYITCKIEGVSCRVLLDSGANVSAVSEQWMKTNCPLNKYWDNNKDITVTGVNGIDSARGTANLYFEISDPPAKISSPVIVLKTLANPLIGTNIIIILKAIKEKATMDVCSTAQVVVETAPVAATAVDSTIQLVVESAPVAATAVDSTVHVVVESAPVAATAVDLTVQVGVETAPVAATAVDSTVQVAVESAPVAATAVSDTPACENNKKSVEIFVEGLLSRIVRKAKVDGTVEISEADIKRVFERTWSEVEGVDFAASEKTFKNLDKTIHRDLCKTWGGAKMVLLHTKLQTPELERVIASSVKQRLAPPPRKLSAVGKFFSAVGNAISRPFRRAR</sequence>
<protein>
    <recommendedName>
        <fullName evidence="2">Peptidase A2 domain-containing protein</fullName>
    </recommendedName>
</protein>
<dbReference type="InterPro" id="IPR001995">
    <property type="entry name" value="Peptidase_A2_cat"/>
</dbReference>
<proteinExistence type="predicted"/>
<dbReference type="Proteomes" id="UP000314294">
    <property type="component" value="Unassembled WGS sequence"/>
</dbReference>
<feature type="domain" description="Peptidase A2" evidence="2">
    <location>
        <begin position="13"/>
        <end position="94"/>
    </location>
</feature>
<dbReference type="CDD" id="cd00303">
    <property type="entry name" value="retropepsin_like"/>
    <property type="match status" value="1"/>
</dbReference>
<organism evidence="3 4">
    <name type="scientific">Liparis tanakae</name>
    <name type="common">Tanaka's snailfish</name>
    <dbReference type="NCBI Taxonomy" id="230148"/>
    <lineage>
        <taxon>Eukaryota</taxon>
        <taxon>Metazoa</taxon>
        <taxon>Chordata</taxon>
        <taxon>Craniata</taxon>
        <taxon>Vertebrata</taxon>
        <taxon>Euteleostomi</taxon>
        <taxon>Actinopterygii</taxon>
        <taxon>Neopterygii</taxon>
        <taxon>Teleostei</taxon>
        <taxon>Neoteleostei</taxon>
        <taxon>Acanthomorphata</taxon>
        <taxon>Eupercaria</taxon>
        <taxon>Perciformes</taxon>
        <taxon>Cottioidei</taxon>
        <taxon>Cottales</taxon>
        <taxon>Liparidae</taxon>
        <taxon>Liparis</taxon>
    </lineage>
</organism>
<keyword evidence="1" id="KW-0378">Hydrolase</keyword>
<gene>
    <name evidence="3" type="ORF">EYF80_014196</name>
</gene>
<evidence type="ECO:0000313" key="3">
    <source>
        <dbReference type="EMBL" id="TNN75550.1"/>
    </source>
</evidence>
<dbReference type="EMBL" id="SRLO01000102">
    <property type="protein sequence ID" value="TNN75550.1"/>
    <property type="molecule type" value="Genomic_DNA"/>
</dbReference>